<evidence type="ECO:0000313" key="3">
    <source>
        <dbReference type="Proteomes" id="UP000187209"/>
    </source>
</evidence>
<dbReference type="CDD" id="cd00038">
    <property type="entry name" value="CAP_ED"/>
    <property type="match status" value="1"/>
</dbReference>
<dbReference type="GO" id="GO:0005952">
    <property type="term" value="C:cAMP-dependent protein kinase complex"/>
    <property type="evidence" value="ECO:0007669"/>
    <property type="project" value="InterPro"/>
</dbReference>
<organism evidence="2 3">
    <name type="scientific">Stentor coeruleus</name>
    <dbReference type="NCBI Taxonomy" id="5963"/>
    <lineage>
        <taxon>Eukaryota</taxon>
        <taxon>Sar</taxon>
        <taxon>Alveolata</taxon>
        <taxon>Ciliophora</taxon>
        <taxon>Postciliodesmatophora</taxon>
        <taxon>Heterotrichea</taxon>
        <taxon>Heterotrichida</taxon>
        <taxon>Stentoridae</taxon>
        <taxon>Stentor</taxon>
    </lineage>
</organism>
<dbReference type="PROSITE" id="PS50042">
    <property type="entry name" value="CNMP_BINDING_3"/>
    <property type="match status" value="1"/>
</dbReference>
<dbReference type="GO" id="GO:0030552">
    <property type="term" value="F:cAMP binding"/>
    <property type="evidence" value="ECO:0007669"/>
    <property type="project" value="TreeGrafter"/>
</dbReference>
<dbReference type="EMBL" id="MPUH01000111">
    <property type="protein sequence ID" value="OMJ90061.1"/>
    <property type="molecule type" value="Genomic_DNA"/>
</dbReference>
<sequence>MDKIIEILSKSYFRRSSLEQDSLFNTFSKFDFFQDLQASDESGFLYQSSINNLQLQHYNNISTVPSSIYVLLKGILYIKNSDAEILQKSLKKIPQSQKDSKNNDAFLIEEGMLLGEIGNHDMYTFQCNGPCVFAVLNNESYEETLEEFEQLAIEKVEILRGVEIFKNWGRQAVKKASSAFFKRSYKKNQIVYKEGDKPNEILIIADGDFKFTQKFCVDQDKIDEENHEFGSNSFLKGSCYRRNSKPRELQIVIKQKGDIFGYNEILLKKDTRFFTCTCISTVGELLAISEKEFLKKFSHPETLRVLEEQNEAFTKWTSSRMPTLKFLEEYKSRVIYTPKSAIKVVHKEPVQKIEEPIRSKSVTPPVKLPAILGKMINARNKSTVNTVGREGKSMFTTEVAYEKGKKSPGGQYKLIRN</sequence>
<reference evidence="2 3" key="1">
    <citation type="submission" date="2016-11" db="EMBL/GenBank/DDBJ databases">
        <title>The macronuclear genome of Stentor coeruleus: a giant cell with tiny introns.</title>
        <authorList>
            <person name="Slabodnick M."/>
            <person name="Ruby J.G."/>
            <person name="Reiff S.B."/>
            <person name="Swart E.C."/>
            <person name="Gosai S."/>
            <person name="Prabakaran S."/>
            <person name="Witkowska E."/>
            <person name="Larue G.E."/>
            <person name="Fisher S."/>
            <person name="Freeman R.M."/>
            <person name="Gunawardena J."/>
            <person name="Chu W."/>
            <person name="Stover N.A."/>
            <person name="Gregory B.D."/>
            <person name="Nowacki M."/>
            <person name="Derisi J."/>
            <person name="Roy S.W."/>
            <person name="Marshall W.F."/>
            <person name="Sood P."/>
        </authorList>
    </citation>
    <scope>NUCLEOTIDE SEQUENCE [LARGE SCALE GENOMIC DNA]</scope>
    <source>
        <strain evidence="2">WM001</strain>
    </source>
</reference>
<protein>
    <recommendedName>
        <fullName evidence="1">Cyclic nucleotide-binding domain-containing protein</fullName>
    </recommendedName>
</protein>
<dbReference type="InterPro" id="IPR018490">
    <property type="entry name" value="cNMP-bd_dom_sf"/>
</dbReference>
<dbReference type="InterPro" id="IPR050503">
    <property type="entry name" value="cAMP-dep_PK_reg_su-like"/>
</dbReference>
<name>A0A1R2CM43_9CILI</name>
<dbReference type="Gene3D" id="2.60.120.10">
    <property type="entry name" value="Jelly Rolls"/>
    <property type="match status" value="2"/>
</dbReference>
<dbReference type="InterPro" id="IPR014710">
    <property type="entry name" value="RmlC-like_jellyroll"/>
</dbReference>
<keyword evidence="3" id="KW-1185">Reference proteome</keyword>
<evidence type="ECO:0000259" key="1">
    <source>
        <dbReference type="PROSITE" id="PS50042"/>
    </source>
</evidence>
<dbReference type="GO" id="GO:0004862">
    <property type="term" value="F:cAMP-dependent protein kinase inhibitor activity"/>
    <property type="evidence" value="ECO:0007669"/>
    <property type="project" value="TreeGrafter"/>
</dbReference>
<dbReference type="GO" id="GO:0005829">
    <property type="term" value="C:cytosol"/>
    <property type="evidence" value="ECO:0007669"/>
    <property type="project" value="TreeGrafter"/>
</dbReference>
<comment type="caution">
    <text evidence="2">The sequence shown here is derived from an EMBL/GenBank/DDBJ whole genome shotgun (WGS) entry which is preliminary data.</text>
</comment>
<dbReference type="OrthoDB" id="289424at2759"/>
<dbReference type="SUPFAM" id="SSF51206">
    <property type="entry name" value="cAMP-binding domain-like"/>
    <property type="match status" value="2"/>
</dbReference>
<feature type="domain" description="Cyclic nucleotide-binding" evidence="1">
    <location>
        <begin position="164"/>
        <end position="252"/>
    </location>
</feature>
<accession>A0A1R2CM43</accession>
<dbReference type="AlphaFoldDB" id="A0A1R2CM43"/>
<dbReference type="InterPro" id="IPR000595">
    <property type="entry name" value="cNMP-bd_dom"/>
</dbReference>
<dbReference type="GO" id="GO:0034236">
    <property type="term" value="F:protein kinase A catalytic subunit binding"/>
    <property type="evidence" value="ECO:0007669"/>
    <property type="project" value="TreeGrafter"/>
</dbReference>
<proteinExistence type="predicted"/>
<dbReference type="Proteomes" id="UP000187209">
    <property type="component" value="Unassembled WGS sequence"/>
</dbReference>
<dbReference type="PANTHER" id="PTHR11635">
    <property type="entry name" value="CAMP-DEPENDENT PROTEIN KINASE REGULATORY CHAIN"/>
    <property type="match status" value="1"/>
</dbReference>
<dbReference type="PANTHER" id="PTHR11635:SF152">
    <property type="entry name" value="CAMP-DEPENDENT PROTEIN KINASE TYPE I REGULATORY SUBUNIT-RELATED"/>
    <property type="match status" value="1"/>
</dbReference>
<gene>
    <name evidence="2" type="ORF">SteCoe_7640</name>
</gene>
<evidence type="ECO:0000313" key="2">
    <source>
        <dbReference type="EMBL" id="OMJ90061.1"/>
    </source>
</evidence>